<dbReference type="OrthoDB" id="2886481at2759"/>
<dbReference type="Gene3D" id="2.40.40.10">
    <property type="entry name" value="RlpA-like domain"/>
    <property type="match status" value="1"/>
</dbReference>
<dbReference type="SUPFAM" id="SSF50685">
    <property type="entry name" value="Barwin-like endoglucanases"/>
    <property type="match status" value="1"/>
</dbReference>
<accession>A0A067SBG3</accession>
<dbReference type="CDD" id="cd22191">
    <property type="entry name" value="DPBB_RlpA_EXP_N-like"/>
    <property type="match status" value="1"/>
</dbReference>
<keyword evidence="2" id="KW-1185">Reference proteome</keyword>
<evidence type="ECO:0000313" key="1">
    <source>
        <dbReference type="EMBL" id="KDR67297.1"/>
    </source>
</evidence>
<name>A0A067SBG3_GALM3</name>
<dbReference type="STRING" id="685588.A0A067SBG3"/>
<proteinExistence type="predicted"/>
<dbReference type="HOGENOM" id="CLU_1547703_0_0_1"/>
<sequence>MSGGLDPLRNSKLNEKYVHLSNHINIIPPWKCIKDQLRRLGEPAFKLQFPITLLITAMFASRALFALVSSVAALSSVNAYTGRATWDSLGTTPCPVQCPLTDYRVALPSTLFPNGDRCCSKVYVSYNGVNIAVTFTDLFLAGANSFNISLSDKAFAQLAPLEVGQISPVVWNL</sequence>
<dbReference type="Proteomes" id="UP000027222">
    <property type="component" value="Unassembled WGS sequence"/>
</dbReference>
<protein>
    <submittedName>
        <fullName evidence="1">Uncharacterized protein</fullName>
    </submittedName>
</protein>
<dbReference type="InterPro" id="IPR036908">
    <property type="entry name" value="RlpA-like_sf"/>
</dbReference>
<evidence type="ECO:0000313" key="2">
    <source>
        <dbReference type="Proteomes" id="UP000027222"/>
    </source>
</evidence>
<organism evidence="1 2">
    <name type="scientific">Galerina marginata (strain CBS 339.88)</name>
    <dbReference type="NCBI Taxonomy" id="685588"/>
    <lineage>
        <taxon>Eukaryota</taxon>
        <taxon>Fungi</taxon>
        <taxon>Dikarya</taxon>
        <taxon>Basidiomycota</taxon>
        <taxon>Agaricomycotina</taxon>
        <taxon>Agaricomycetes</taxon>
        <taxon>Agaricomycetidae</taxon>
        <taxon>Agaricales</taxon>
        <taxon>Agaricineae</taxon>
        <taxon>Strophariaceae</taxon>
        <taxon>Galerina</taxon>
    </lineage>
</organism>
<dbReference type="AlphaFoldDB" id="A0A067SBG3"/>
<reference evidence="2" key="1">
    <citation type="journal article" date="2014" name="Proc. Natl. Acad. Sci. U.S.A.">
        <title>Extensive sampling of basidiomycete genomes demonstrates inadequacy of the white-rot/brown-rot paradigm for wood decay fungi.</title>
        <authorList>
            <person name="Riley R."/>
            <person name="Salamov A.A."/>
            <person name="Brown D.W."/>
            <person name="Nagy L.G."/>
            <person name="Floudas D."/>
            <person name="Held B.W."/>
            <person name="Levasseur A."/>
            <person name="Lombard V."/>
            <person name="Morin E."/>
            <person name="Otillar R."/>
            <person name="Lindquist E.A."/>
            <person name="Sun H."/>
            <person name="LaButti K.M."/>
            <person name="Schmutz J."/>
            <person name="Jabbour D."/>
            <person name="Luo H."/>
            <person name="Baker S.E."/>
            <person name="Pisabarro A.G."/>
            <person name="Walton J.D."/>
            <person name="Blanchette R.A."/>
            <person name="Henrissat B."/>
            <person name="Martin F."/>
            <person name="Cullen D."/>
            <person name="Hibbett D.S."/>
            <person name="Grigoriev I.V."/>
        </authorList>
    </citation>
    <scope>NUCLEOTIDE SEQUENCE [LARGE SCALE GENOMIC DNA]</scope>
    <source>
        <strain evidence="2">CBS 339.88</strain>
    </source>
</reference>
<gene>
    <name evidence="1" type="ORF">GALMADRAFT_147287</name>
</gene>
<dbReference type="EMBL" id="KL142416">
    <property type="protein sequence ID" value="KDR67297.1"/>
    <property type="molecule type" value="Genomic_DNA"/>
</dbReference>